<evidence type="ECO:0000313" key="2">
    <source>
        <dbReference type="EMBL" id="KGR76334.1"/>
    </source>
</evidence>
<dbReference type="EMBL" id="JPVO01000046">
    <property type="protein sequence ID" value="KGR76334.1"/>
    <property type="molecule type" value="Genomic_DNA"/>
</dbReference>
<evidence type="ECO:0000313" key="3">
    <source>
        <dbReference type="Proteomes" id="UP000030408"/>
    </source>
</evidence>
<evidence type="ECO:0000256" key="1">
    <source>
        <dbReference type="SAM" id="Phobius"/>
    </source>
</evidence>
<dbReference type="RefSeq" id="WP_036199433.1">
    <property type="nucleotide sequence ID" value="NZ_AVCY01000010.1"/>
</dbReference>
<feature type="transmembrane region" description="Helical" evidence="1">
    <location>
        <begin position="42"/>
        <end position="60"/>
    </location>
</feature>
<reference evidence="2 3" key="1">
    <citation type="submission" date="2014-02" db="EMBL/GenBank/DDBJ databases">
        <title>Draft genome sequence of Lysinibacillus sinduriensis JCM 15800.</title>
        <authorList>
            <person name="Zhang F."/>
            <person name="Wang G."/>
            <person name="Zhang L."/>
        </authorList>
    </citation>
    <scope>NUCLEOTIDE SEQUENCE [LARGE SCALE GENOMIC DNA]</scope>
    <source>
        <strain evidence="2 3">JCM 15800</strain>
    </source>
</reference>
<name>A0A0A3HV90_9BACL</name>
<accession>A0A0A3HV90</accession>
<dbReference type="Proteomes" id="UP000030408">
    <property type="component" value="Unassembled WGS sequence"/>
</dbReference>
<feature type="transmembrane region" description="Helical" evidence="1">
    <location>
        <begin position="17"/>
        <end position="37"/>
    </location>
</feature>
<feature type="transmembrane region" description="Helical" evidence="1">
    <location>
        <begin position="66"/>
        <end position="85"/>
    </location>
</feature>
<sequence>MSYFNDLISLIFNASDLWILLELLFVTSCISTIILILSKNEYVSFLSSAPIFYLLCHLLFSESHLMLIILAMSVQSIVINLINFTQKVRNKKIAMLETQKNN</sequence>
<organism evidence="2 3">
    <name type="scientific">Ureibacillus sinduriensis BLB-1 = JCM 15800</name>
    <dbReference type="NCBI Taxonomy" id="1384057"/>
    <lineage>
        <taxon>Bacteria</taxon>
        <taxon>Bacillati</taxon>
        <taxon>Bacillota</taxon>
        <taxon>Bacilli</taxon>
        <taxon>Bacillales</taxon>
        <taxon>Caryophanaceae</taxon>
        <taxon>Ureibacillus</taxon>
    </lineage>
</organism>
<keyword evidence="1" id="KW-0812">Transmembrane</keyword>
<protein>
    <submittedName>
        <fullName evidence="2">Uncharacterized protein</fullName>
    </submittedName>
</protein>
<keyword evidence="1" id="KW-1133">Transmembrane helix</keyword>
<comment type="caution">
    <text evidence="2">The sequence shown here is derived from an EMBL/GenBank/DDBJ whole genome shotgun (WGS) entry which is preliminary data.</text>
</comment>
<keyword evidence="3" id="KW-1185">Reference proteome</keyword>
<gene>
    <name evidence="2" type="ORF">CD33_07265</name>
</gene>
<dbReference type="AlphaFoldDB" id="A0A0A3HV90"/>
<dbReference type="eggNOG" id="ENOG5030C0N">
    <property type="taxonomic scope" value="Bacteria"/>
</dbReference>
<keyword evidence="1" id="KW-0472">Membrane</keyword>
<proteinExistence type="predicted"/>